<accession>A0ABD0JRL5</accession>
<sequence>MGGRRGDGGPSATRNKSARRTRKIRDCNAPQRANALVAAFMLMCLNRVKRTAREHRGRPTESQNGKTCGENAVKITTTYKRHDRQLVKGAGASTVSALKKVGAGEARNAIK</sequence>
<reference evidence="2 3" key="1">
    <citation type="journal article" date="2023" name="Sci. Data">
        <title>Genome assembly of the Korean intertidal mud-creeper Batillaria attramentaria.</title>
        <authorList>
            <person name="Patra A.K."/>
            <person name="Ho P.T."/>
            <person name="Jun S."/>
            <person name="Lee S.J."/>
            <person name="Kim Y."/>
            <person name="Won Y.J."/>
        </authorList>
    </citation>
    <scope>NUCLEOTIDE SEQUENCE [LARGE SCALE GENOMIC DNA]</scope>
    <source>
        <strain evidence="2">Wonlab-2016</strain>
    </source>
</reference>
<dbReference type="EMBL" id="JACVVK020000354">
    <property type="protein sequence ID" value="KAK7477279.1"/>
    <property type="molecule type" value="Genomic_DNA"/>
</dbReference>
<feature type="region of interest" description="Disordered" evidence="1">
    <location>
        <begin position="1"/>
        <end position="26"/>
    </location>
</feature>
<dbReference type="AlphaFoldDB" id="A0ABD0JRL5"/>
<name>A0ABD0JRL5_9CAEN</name>
<evidence type="ECO:0000313" key="2">
    <source>
        <dbReference type="EMBL" id="KAK7477279.1"/>
    </source>
</evidence>
<evidence type="ECO:0000313" key="3">
    <source>
        <dbReference type="Proteomes" id="UP001519460"/>
    </source>
</evidence>
<organism evidence="2 3">
    <name type="scientific">Batillaria attramentaria</name>
    <dbReference type="NCBI Taxonomy" id="370345"/>
    <lineage>
        <taxon>Eukaryota</taxon>
        <taxon>Metazoa</taxon>
        <taxon>Spiralia</taxon>
        <taxon>Lophotrochozoa</taxon>
        <taxon>Mollusca</taxon>
        <taxon>Gastropoda</taxon>
        <taxon>Caenogastropoda</taxon>
        <taxon>Sorbeoconcha</taxon>
        <taxon>Cerithioidea</taxon>
        <taxon>Batillariidae</taxon>
        <taxon>Batillaria</taxon>
    </lineage>
</organism>
<gene>
    <name evidence="2" type="ORF">BaRGS_00031467</name>
</gene>
<keyword evidence="3" id="KW-1185">Reference proteome</keyword>
<comment type="caution">
    <text evidence="2">The sequence shown here is derived from an EMBL/GenBank/DDBJ whole genome shotgun (WGS) entry which is preliminary data.</text>
</comment>
<dbReference type="Proteomes" id="UP001519460">
    <property type="component" value="Unassembled WGS sequence"/>
</dbReference>
<evidence type="ECO:0000256" key="1">
    <source>
        <dbReference type="SAM" id="MobiDB-lite"/>
    </source>
</evidence>
<proteinExistence type="predicted"/>
<protein>
    <submittedName>
        <fullName evidence="2">Uncharacterized protein</fullName>
    </submittedName>
</protein>